<evidence type="ECO:0000313" key="3">
    <source>
        <dbReference type="Proteomes" id="UP000305887"/>
    </source>
</evidence>
<dbReference type="Pfam" id="PF03992">
    <property type="entry name" value="ABM"/>
    <property type="match status" value="1"/>
</dbReference>
<reference evidence="2 3" key="1">
    <citation type="submission" date="2019-06" db="EMBL/GenBank/DDBJ databases">
        <title>YIM 131921 draft genome.</title>
        <authorList>
            <person name="Jiang L."/>
        </authorList>
    </citation>
    <scope>NUCLEOTIDE SEQUENCE [LARGE SCALE GENOMIC DNA]</scope>
    <source>
        <strain evidence="2 3">YIM 131921</strain>
    </source>
</reference>
<dbReference type="InterPro" id="IPR007138">
    <property type="entry name" value="ABM_dom"/>
</dbReference>
<protein>
    <submittedName>
        <fullName evidence="2">Antibiotic biosynthesis monooxygenase</fullName>
    </submittedName>
</protein>
<accession>A0A5C4MRJ1</accession>
<dbReference type="Gene3D" id="3.30.70.100">
    <property type="match status" value="1"/>
</dbReference>
<keyword evidence="2" id="KW-0503">Monooxygenase</keyword>
<dbReference type="RefSeq" id="WP_139077591.1">
    <property type="nucleotide sequence ID" value="NZ_VDFU01000016.1"/>
</dbReference>
<keyword evidence="2" id="KW-0560">Oxidoreductase</keyword>
<dbReference type="AlphaFoldDB" id="A0A5C4MRJ1"/>
<sequence>MIIEYIRYQAEPARAQAIVEAYRVAAAHLRAAPECLSQEVAVCEEDASAVTVRLIWSSTDGHLQGFRRGAHFPPFLALVRPFVSDIAEMRHYRPVALD</sequence>
<dbReference type="EMBL" id="VDFU01000016">
    <property type="protein sequence ID" value="TNC48567.1"/>
    <property type="molecule type" value="Genomic_DNA"/>
</dbReference>
<keyword evidence="3" id="KW-1185">Reference proteome</keyword>
<dbReference type="Proteomes" id="UP000305887">
    <property type="component" value="Unassembled WGS sequence"/>
</dbReference>
<feature type="domain" description="ABM" evidence="1">
    <location>
        <begin position="1"/>
        <end position="72"/>
    </location>
</feature>
<evidence type="ECO:0000313" key="2">
    <source>
        <dbReference type="EMBL" id="TNC48567.1"/>
    </source>
</evidence>
<dbReference type="OrthoDB" id="9798157at2"/>
<dbReference type="SUPFAM" id="SSF54909">
    <property type="entry name" value="Dimeric alpha+beta barrel"/>
    <property type="match status" value="1"/>
</dbReference>
<comment type="caution">
    <text evidence="2">The sequence shown here is derived from an EMBL/GenBank/DDBJ whole genome shotgun (WGS) entry which is preliminary data.</text>
</comment>
<name>A0A5C4MRJ1_9RHOB</name>
<evidence type="ECO:0000259" key="1">
    <source>
        <dbReference type="Pfam" id="PF03992"/>
    </source>
</evidence>
<proteinExistence type="predicted"/>
<dbReference type="GO" id="GO:0004497">
    <property type="term" value="F:monooxygenase activity"/>
    <property type="evidence" value="ECO:0007669"/>
    <property type="project" value="UniProtKB-KW"/>
</dbReference>
<dbReference type="InterPro" id="IPR011008">
    <property type="entry name" value="Dimeric_a/b-barrel"/>
</dbReference>
<gene>
    <name evidence="2" type="ORF">FHG66_13550</name>
</gene>
<organism evidence="2 3">
    <name type="scientific">Rubellimicrobium rubrum</name>
    <dbReference type="NCBI Taxonomy" id="2585369"/>
    <lineage>
        <taxon>Bacteria</taxon>
        <taxon>Pseudomonadati</taxon>
        <taxon>Pseudomonadota</taxon>
        <taxon>Alphaproteobacteria</taxon>
        <taxon>Rhodobacterales</taxon>
        <taxon>Roseobacteraceae</taxon>
        <taxon>Rubellimicrobium</taxon>
    </lineage>
</organism>